<evidence type="ECO:0000313" key="2">
    <source>
        <dbReference type="Proteomes" id="UP001060018"/>
    </source>
</evidence>
<accession>A0AA95BRZ4</accession>
<dbReference type="RefSeq" id="WP_257745992.1">
    <property type="nucleotide sequence ID" value="NZ_CP102487.1"/>
</dbReference>
<dbReference type="AlphaFoldDB" id="A0AA95BRZ4"/>
<protein>
    <submittedName>
        <fullName evidence="1">Uncharacterized protein</fullName>
    </submittedName>
</protein>
<dbReference type="EMBL" id="CP102487">
    <property type="protein sequence ID" value="UUX59729.1"/>
    <property type="molecule type" value="Genomic_DNA"/>
</dbReference>
<organism evidence="1 2">
    <name type="scientific">Glutamicibacter halophytocola</name>
    <dbReference type="NCBI Taxonomy" id="1933880"/>
    <lineage>
        <taxon>Bacteria</taxon>
        <taxon>Bacillati</taxon>
        <taxon>Actinomycetota</taxon>
        <taxon>Actinomycetes</taxon>
        <taxon>Micrococcales</taxon>
        <taxon>Micrococcaceae</taxon>
        <taxon>Glutamicibacter</taxon>
    </lineage>
</organism>
<gene>
    <name evidence="1" type="ORF">NUH22_03625</name>
</gene>
<sequence length="257" mass="28139">MPSAPLYFPGSPEPDSIARRRFRALARSAPWLSTSLKVEIYIPDELGDPGRGLTGTVTAKIRQREGIAVHNAAGALVFQKETFSAQRSRDYVAASNASWKLPSTLITPVYTTDHLVLRRPEIAGFDGLLPLEYWAAVLDPVEIAGTEPAAQDLAFDHPTYIHELSEIMHEGRPALAAVLSSGHTYQAALADFALVPAGTRTLLVLDLGTGVCLLRQRLSGPAPAAPDLRLRILAQDEYYINSHFQKVHWLDQPIVRS</sequence>
<reference evidence="1" key="1">
    <citation type="journal article" date="2022" name="Pest Manag. Sci.">
        <title>Glutamicibacter halophytocola-mediated host fitness of potato tuber moth on Solanaceae crops.</title>
        <authorList>
            <person name="Wang W."/>
            <person name="Xiao G."/>
            <person name="Du G."/>
            <person name="Chang L."/>
            <person name="Yang Y."/>
            <person name="Ye J."/>
            <person name="Chen B."/>
        </authorList>
    </citation>
    <scope>NUCLEOTIDE SEQUENCE</scope>
    <source>
        <strain evidence="1">S2</strain>
    </source>
</reference>
<evidence type="ECO:0000313" key="1">
    <source>
        <dbReference type="EMBL" id="UUX59729.1"/>
    </source>
</evidence>
<proteinExistence type="predicted"/>
<name>A0AA95BRZ4_9MICC</name>
<dbReference type="Proteomes" id="UP001060018">
    <property type="component" value="Chromosome"/>
</dbReference>